<evidence type="ECO:0000313" key="2">
    <source>
        <dbReference type="Proteomes" id="UP001205486"/>
    </source>
</evidence>
<dbReference type="Proteomes" id="UP001205486">
    <property type="component" value="Unassembled WGS sequence"/>
</dbReference>
<gene>
    <name evidence="1" type="ORF">J2S34_003582</name>
</gene>
<proteinExistence type="predicted"/>
<dbReference type="EMBL" id="JALJZS010000005">
    <property type="protein sequence ID" value="MCP2001096.1"/>
    <property type="molecule type" value="Genomic_DNA"/>
</dbReference>
<protein>
    <submittedName>
        <fullName evidence="1">Uncharacterized protein</fullName>
    </submittedName>
</protein>
<organism evidence="1 2">
    <name type="scientific">Nitrobacter winogradskyi</name>
    <name type="common">Nitrobacter agilis</name>
    <dbReference type="NCBI Taxonomy" id="913"/>
    <lineage>
        <taxon>Bacteria</taxon>
        <taxon>Pseudomonadati</taxon>
        <taxon>Pseudomonadota</taxon>
        <taxon>Alphaproteobacteria</taxon>
        <taxon>Hyphomicrobiales</taxon>
        <taxon>Nitrobacteraceae</taxon>
        <taxon>Nitrobacter</taxon>
    </lineage>
</organism>
<reference evidence="1" key="1">
    <citation type="submission" date="2022-03" db="EMBL/GenBank/DDBJ databases">
        <title>Interactions between chemoautotrophic and heterotrophic bacteria.</title>
        <authorList>
            <person name="Santoro A."/>
        </authorList>
    </citation>
    <scope>NUCLEOTIDE SEQUENCE</scope>
    <source>
        <strain evidence="1">Nb-106</strain>
    </source>
</reference>
<accession>A0ACC6ANA3</accession>
<sequence>MEFLPIHGGENTAVFREAARGRDLMIVAMLTKICTARHHDDPLAEFEGDDDRPHSGMSDDKVGDFDMLFEFVGAHKRCGADVPGTKVGGTDLGKDVGTAAHARPFVDRPDQTIERPLGAHGNKNHNTEPT</sequence>
<name>A0ACC6ANA3_NITWI</name>
<keyword evidence="2" id="KW-1185">Reference proteome</keyword>
<comment type="caution">
    <text evidence="1">The sequence shown here is derived from an EMBL/GenBank/DDBJ whole genome shotgun (WGS) entry which is preliminary data.</text>
</comment>
<evidence type="ECO:0000313" key="1">
    <source>
        <dbReference type="EMBL" id="MCP2001096.1"/>
    </source>
</evidence>